<feature type="compositionally biased region" description="Basic and acidic residues" evidence="1">
    <location>
        <begin position="233"/>
        <end position="242"/>
    </location>
</feature>
<evidence type="ECO:0000313" key="4">
    <source>
        <dbReference type="EMBL" id="KAF7360823.1"/>
    </source>
</evidence>
<feature type="region of interest" description="Disordered" evidence="1">
    <location>
        <begin position="212"/>
        <end position="253"/>
    </location>
</feature>
<feature type="chain" id="PRO_5034819900" evidence="3">
    <location>
        <begin position="18"/>
        <end position="253"/>
    </location>
</feature>
<feature type="compositionally biased region" description="Polar residues" evidence="1">
    <location>
        <begin position="110"/>
        <end position="122"/>
    </location>
</feature>
<name>A0A8H7D6P2_9AGAR</name>
<keyword evidence="5" id="KW-1185">Reference proteome</keyword>
<feature type="signal peptide" evidence="3">
    <location>
        <begin position="1"/>
        <end position="17"/>
    </location>
</feature>
<dbReference type="EMBL" id="JACAZH010000008">
    <property type="protein sequence ID" value="KAF7360823.1"/>
    <property type="molecule type" value="Genomic_DNA"/>
</dbReference>
<evidence type="ECO:0000256" key="1">
    <source>
        <dbReference type="SAM" id="MobiDB-lite"/>
    </source>
</evidence>
<proteinExistence type="predicted"/>
<protein>
    <submittedName>
        <fullName evidence="4">Uncharacterized protein</fullName>
    </submittedName>
</protein>
<keyword evidence="2" id="KW-0812">Transmembrane</keyword>
<reference evidence="4" key="1">
    <citation type="submission" date="2020-05" db="EMBL/GenBank/DDBJ databases">
        <title>Mycena genomes resolve the evolution of fungal bioluminescence.</title>
        <authorList>
            <person name="Tsai I.J."/>
        </authorList>
    </citation>
    <scope>NUCLEOTIDE SEQUENCE</scope>
    <source>
        <strain evidence="4">160909Yilan</strain>
    </source>
</reference>
<feature type="transmembrane region" description="Helical" evidence="2">
    <location>
        <begin position="158"/>
        <end position="183"/>
    </location>
</feature>
<evidence type="ECO:0000256" key="3">
    <source>
        <dbReference type="SAM" id="SignalP"/>
    </source>
</evidence>
<gene>
    <name evidence="4" type="ORF">MSAN_01111600</name>
</gene>
<feature type="region of interest" description="Disordered" evidence="1">
    <location>
        <begin position="110"/>
        <end position="150"/>
    </location>
</feature>
<sequence>MFYVTYVLAILCGTAFGLKIHSPSMGMVVANQAVNVTWSRQHHSDPTSVLFMLENLIGGGLSPVANSSSAHTITQMQFPEAGTFRMWAVNPANSTQSYAMSDIFVVTPNNLEASDGNDGNDTSNPSQPQPNSPDGADLGQPSVPASPSHSGLTASNKLPYIIGAAVGGFVLLLILIAVLVHIIRRRARVTRRTTFHRNRMVRSLPPLTFAIPRNPMLDSPQDEKDGVQAQYESRGRQLEERPPMGPYPFARTA</sequence>
<dbReference type="AlphaFoldDB" id="A0A8H7D6P2"/>
<evidence type="ECO:0000256" key="2">
    <source>
        <dbReference type="SAM" id="Phobius"/>
    </source>
</evidence>
<organism evidence="4 5">
    <name type="scientific">Mycena sanguinolenta</name>
    <dbReference type="NCBI Taxonomy" id="230812"/>
    <lineage>
        <taxon>Eukaryota</taxon>
        <taxon>Fungi</taxon>
        <taxon>Dikarya</taxon>
        <taxon>Basidiomycota</taxon>
        <taxon>Agaricomycotina</taxon>
        <taxon>Agaricomycetes</taxon>
        <taxon>Agaricomycetidae</taxon>
        <taxon>Agaricales</taxon>
        <taxon>Marasmiineae</taxon>
        <taxon>Mycenaceae</taxon>
        <taxon>Mycena</taxon>
    </lineage>
</organism>
<dbReference type="OrthoDB" id="3052121at2759"/>
<accession>A0A8H7D6P2</accession>
<comment type="caution">
    <text evidence="4">The sequence shown here is derived from an EMBL/GenBank/DDBJ whole genome shotgun (WGS) entry which is preliminary data.</text>
</comment>
<keyword evidence="3" id="KW-0732">Signal</keyword>
<evidence type="ECO:0000313" key="5">
    <source>
        <dbReference type="Proteomes" id="UP000623467"/>
    </source>
</evidence>
<dbReference type="Proteomes" id="UP000623467">
    <property type="component" value="Unassembled WGS sequence"/>
</dbReference>
<keyword evidence="2" id="KW-1133">Transmembrane helix</keyword>
<keyword evidence="2" id="KW-0472">Membrane</keyword>